<protein>
    <recommendedName>
        <fullName evidence="4">Transmembrane protein</fullName>
    </recommendedName>
</protein>
<organism evidence="2 3">
    <name type="scientific">Azospira inquinata</name>
    <dbReference type="NCBI Taxonomy" id="2785627"/>
    <lineage>
        <taxon>Bacteria</taxon>
        <taxon>Pseudomonadati</taxon>
        <taxon>Pseudomonadota</taxon>
        <taxon>Betaproteobacteria</taxon>
        <taxon>Rhodocyclales</taxon>
        <taxon>Rhodocyclaceae</taxon>
        <taxon>Azospira</taxon>
    </lineage>
</organism>
<feature type="transmembrane region" description="Helical" evidence="1">
    <location>
        <begin position="222"/>
        <end position="245"/>
    </location>
</feature>
<feature type="transmembrane region" description="Helical" evidence="1">
    <location>
        <begin position="52"/>
        <end position="72"/>
    </location>
</feature>
<feature type="transmembrane region" description="Helical" evidence="1">
    <location>
        <begin position="28"/>
        <end position="46"/>
    </location>
</feature>
<reference evidence="2" key="1">
    <citation type="submission" date="2020-11" db="EMBL/GenBank/DDBJ databases">
        <title>Azospira inquinata sp. nov.</title>
        <authorList>
            <person name="Moe W.M."/>
            <person name="Mikes M.C."/>
        </authorList>
    </citation>
    <scope>NUCLEOTIDE SEQUENCE</scope>
    <source>
        <strain evidence="2">Azo-3</strain>
    </source>
</reference>
<evidence type="ECO:0008006" key="4">
    <source>
        <dbReference type="Google" id="ProtNLM"/>
    </source>
</evidence>
<keyword evidence="1" id="KW-0472">Membrane</keyword>
<evidence type="ECO:0000313" key="3">
    <source>
        <dbReference type="Proteomes" id="UP000683428"/>
    </source>
</evidence>
<gene>
    <name evidence="2" type="ORF">Azoinq_08835</name>
</gene>
<dbReference type="AlphaFoldDB" id="A0A975SKH0"/>
<evidence type="ECO:0000313" key="2">
    <source>
        <dbReference type="EMBL" id="QWT47980.1"/>
    </source>
</evidence>
<name>A0A975SKH0_9RHOO</name>
<dbReference type="Proteomes" id="UP000683428">
    <property type="component" value="Chromosome"/>
</dbReference>
<keyword evidence="1" id="KW-1133">Transmembrane helix</keyword>
<dbReference type="InterPro" id="IPR047798">
    <property type="entry name" value="BPSS1780-like"/>
</dbReference>
<dbReference type="EMBL" id="CP064782">
    <property type="protein sequence ID" value="QWT47980.1"/>
    <property type="molecule type" value="Genomic_DNA"/>
</dbReference>
<dbReference type="KEGG" id="aiq:Azoinq_08835"/>
<accession>A0A975SKH0</accession>
<sequence>MQALTLSAGQGWRWLPAGYRMFRRNPPLLTLLVLTYWLCLALISIFPLVGGVISYLALPALSVMLMNGCRLVEREQRPKLPLLLTGIQRQPQALVLLGGIYLVALVCIMGLSALVDQGALFNFIFAGKSVPEDALENGQFALSAGLALLLVTPVVMAYWFAPLLVAWHGCKPVKALFFSFVACKRNWRPFLAYALNVALWSGIFPAALLALCAALFADAAGFVSALLTVPLVLILAPTLMASFYVSYREIFLEDDVIQA</sequence>
<keyword evidence="1" id="KW-0812">Transmembrane</keyword>
<feature type="transmembrane region" description="Helical" evidence="1">
    <location>
        <begin position="140"/>
        <end position="169"/>
    </location>
</feature>
<proteinExistence type="predicted"/>
<dbReference type="RefSeq" id="WP_216129904.1">
    <property type="nucleotide sequence ID" value="NZ_CP064782.1"/>
</dbReference>
<feature type="transmembrane region" description="Helical" evidence="1">
    <location>
        <begin position="93"/>
        <end position="115"/>
    </location>
</feature>
<feature type="transmembrane region" description="Helical" evidence="1">
    <location>
        <begin position="190"/>
        <end position="216"/>
    </location>
</feature>
<dbReference type="NCBIfam" id="NF041043">
    <property type="entry name" value="BPSS1780_fam"/>
    <property type="match status" value="1"/>
</dbReference>
<evidence type="ECO:0000256" key="1">
    <source>
        <dbReference type="SAM" id="Phobius"/>
    </source>
</evidence>
<keyword evidence="3" id="KW-1185">Reference proteome</keyword>